<accession>A0A9X1FZV7</accession>
<keyword evidence="1" id="KW-1133">Transmembrane helix</keyword>
<dbReference type="RefSeq" id="WP_219507648.1">
    <property type="nucleotide sequence ID" value="NZ_JAHXDN010000009.1"/>
</dbReference>
<evidence type="ECO:0000313" key="3">
    <source>
        <dbReference type="Proteomes" id="UP001138661"/>
    </source>
</evidence>
<comment type="caution">
    <text evidence="2">The sequence shown here is derived from an EMBL/GenBank/DDBJ whole genome shotgun (WGS) entry which is preliminary data.</text>
</comment>
<feature type="transmembrane region" description="Helical" evidence="1">
    <location>
        <begin position="12"/>
        <end position="33"/>
    </location>
</feature>
<proteinExistence type="predicted"/>
<keyword evidence="1" id="KW-0472">Membrane</keyword>
<evidence type="ECO:0000313" key="2">
    <source>
        <dbReference type="EMBL" id="MBW4710658.1"/>
    </source>
</evidence>
<feature type="transmembrane region" description="Helical" evidence="1">
    <location>
        <begin position="82"/>
        <end position="102"/>
    </location>
</feature>
<sequence>MNKRNFSSVLSLWACFVAVEAGAFVVCFGIMILDSGPLGSLEALAVRTIAQPIILPIALCSMPLGALLRMVLGLAFKQPRSVALISGAVVGLVGSVLFAFLTKDGWSAWFPIVSIGLFAGVVGGWAWWRVEKPFLDGQEISDTI</sequence>
<organism evidence="2 3">
    <name type="scientific">Roseobacter insulae</name>
    <dbReference type="NCBI Taxonomy" id="2859783"/>
    <lineage>
        <taxon>Bacteria</taxon>
        <taxon>Pseudomonadati</taxon>
        <taxon>Pseudomonadota</taxon>
        <taxon>Alphaproteobacteria</taxon>
        <taxon>Rhodobacterales</taxon>
        <taxon>Roseobacteraceae</taxon>
        <taxon>Roseobacter</taxon>
    </lineage>
</organism>
<protein>
    <submittedName>
        <fullName evidence="2">Uncharacterized protein</fullName>
    </submittedName>
</protein>
<name>A0A9X1FZV7_9RHOB</name>
<keyword evidence="1" id="KW-0812">Transmembrane</keyword>
<dbReference type="AlphaFoldDB" id="A0A9X1FZV7"/>
<gene>
    <name evidence="2" type="ORF">KX928_22950</name>
</gene>
<reference evidence="2" key="1">
    <citation type="submission" date="2021-07" db="EMBL/GenBank/DDBJ databases">
        <title>Roseobacter insulae sp. nov., isolated from a tidal flat.</title>
        <authorList>
            <person name="Park S."/>
            <person name="Yoon J.-H."/>
        </authorList>
    </citation>
    <scope>NUCLEOTIDE SEQUENCE</scope>
    <source>
        <strain evidence="2">YSTF-M11</strain>
    </source>
</reference>
<dbReference type="EMBL" id="JAHXDN010000009">
    <property type="protein sequence ID" value="MBW4710658.1"/>
    <property type="molecule type" value="Genomic_DNA"/>
</dbReference>
<feature type="transmembrane region" description="Helical" evidence="1">
    <location>
        <begin position="53"/>
        <end position="75"/>
    </location>
</feature>
<dbReference type="Proteomes" id="UP001138661">
    <property type="component" value="Unassembled WGS sequence"/>
</dbReference>
<feature type="transmembrane region" description="Helical" evidence="1">
    <location>
        <begin position="108"/>
        <end position="128"/>
    </location>
</feature>
<keyword evidence="3" id="KW-1185">Reference proteome</keyword>
<evidence type="ECO:0000256" key="1">
    <source>
        <dbReference type="SAM" id="Phobius"/>
    </source>
</evidence>